<sequence>EEAGGGRGAELGGAGAIVPAVRFRGIYYCYLD</sequence>
<keyword evidence="2" id="KW-1185">Reference proteome</keyword>
<name>A0A392UTK8_9FABA</name>
<feature type="non-terminal residue" evidence="1">
    <location>
        <position position="1"/>
    </location>
</feature>
<organism evidence="1 2">
    <name type="scientific">Trifolium medium</name>
    <dbReference type="NCBI Taxonomy" id="97028"/>
    <lineage>
        <taxon>Eukaryota</taxon>
        <taxon>Viridiplantae</taxon>
        <taxon>Streptophyta</taxon>
        <taxon>Embryophyta</taxon>
        <taxon>Tracheophyta</taxon>
        <taxon>Spermatophyta</taxon>
        <taxon>Magnoliopsida</taxon>
        <taxon>eudicotyledons</taxon>
        <taxon>Gunneridae</taxon>
        <taxon>Pentapetalae</taxon>
        <taxon>rosids</taxon>
        <taxon>fabids</taxon>
        <taxon>Fabales</taxon>
        <taxon>Fabaceae</taxon>
        <taxon>Papilionoideae</taxon>
        <taxon>50 kb inversion clade</taxon>
        <taxon>NPAAA clade</taxon>
        <taxon>Hologalegina</taxon>
        <taxon>IRL clade</taxon>
        <taxon>Trifolieae</taxon>
        <taxon>Trifolium</taxon>
    </lineage>
</organism>
<evidence type="ECO:0000313" key="2">
    <source>
        <dbReference type="Proteomes" id="UP000265520"/>
    </source>
</evidence>
<comment type="caution">
    <text evidence="1">The sequence shown here is derived from an EMBL/GenBank/DDBJ whole genome shotgun (WGS) entry which is preliminary data.</text>
</comment>
<proteinExistence type="predicted"/>
<evidence type="ECO:0000313" key="1">
    <source>
        <dbReference type="EMBL" id="MCI75670.1"/>
    </source>
</evidence>
<accession>A0A392UTK8</accession>
<protein>
    <submittedName>
        <fullName evidence="1">Uncharacterized protein</fullName>
    </submittedName>
</protein>
<dbReference type="AlphaFoldDB" id="A0A392UTK8"/>
<dbReference type="EMBL" id="LXQA010888392">
    <property type="protein sequence ID" value="MCI75670.1"/>
    <property type="molecule type" value="Genomic_DNA"/>
</dbReference>
<dbReference type="Proteomes" id="UP000265520">
    <property type="component" value="Unassembled WGS sequence"/>
</dbReference>
<reference evidence="1 2" key="1">
    <citation type="journal article" date="2018" name="Front. Plant Sci.">
        <title>Red Clover (Trifolium pratense) and Zigzag Clover (T. medium) - A Picture of Genomic Similarities and Differences.</title>
        <authorList>
            <person name="Dluhosova J."/>
            <person name="Istvanek J."/>
            <person name="Nedelnik J."/>
            <person name="Repkova J."/>
        </authorList>
    </citation>
    <scope>NUCLEOTIDE SEQUENCE [LARGE SCALE GENOMIC DNA]</scope>
    <source>
        <strain evidence="2">cv. 10/8</strain>
        <tissue evidence="1">Leaf</tissue>
    </source>
</reference>